<dbReference type="GO" id="GO:0006260">
    <property type="term" value="P:DNA replication"/>
    <property type="evidence" value="ECO:0007669"/>
    <property type="project" value="TreeGrafter"/>
</dbReference>
<dbReference type="InterPro" id="IPR002611">
    <property type="entry name" value="IstB_ATP-bd"/>
</dbReference>
<dbReference type="AlphaFoldDB" id="A0A645CIU3"/>
<dbReference type="EMBL" id="VSSQ01027533">
    <property type="protein sequence ID" value="MPM76833.1"/>
    <property type="molecule type" value="Genomic_DNA"/>
</dbReference>
<sequence length="333" mass="38853">MNNLHSKVMARYEAIRKEEETRQKERKAEIYQRIPLIAELETQMSLNSLNVARVHLRDQDNADREIARLKEENLNLRQNKMELLVSNGYPMDYMDLKHHCRKCNDSGFFQGRKCTCYNNLLAEIVYEESDFHEMLNDNSFETFDESLFDATTVHAGSNKTARQQMRENLEIARTYVRDFPIHLDNLYFYGPSGTGKTFLATSIAKALLQEGQVVVYRTASQLMEDIKDIKFRDNKELEQLLTDSDLLILDDLGTEMVTDLAKTEVFNLINLRLLHKKKMLISSNLSLGSIRDKYSERLSSRIAGEFILVAFFGDDLRNAKGQRKILRFRRRMK</sequence>
<dbReference type="Pfam" id="PF01695">
    <property type="entry name" value="IstB_IS21"/>
    <property type="match status" value="1"/>
</dbReference>
<dbReference type="NCBIfam" id="NF005304">
    <property type="entry name" value="PRK06835.1"/>
    <property type="match status" value="1"/>
</dbReference>
<dbReference type="GO" id="GO:0005524">
    <property type="term" value="F:ATP binding"/>
    <property type="evidence" value="ECO:0007669"/>
    <property type="project" value="InterPro"/>
</dbReference>
<dbReference type="SMART" id="SM00382">
    <property type="entry name" value="AAA"/>
    <property type="match status" value="1"/>
</dbReference>
<organism evidence="3">
    <name type="scientific">bioreactor metagenome</name>
    <dbReference type="NCBI Taxonomy" id="1076179"/>
    <lineage>
        <taxon>unclassified sequences</taxon>
        <taxon>metagenomes</taxon>
        <taxon>ecological metagenomes</taxon>
    </lineage>
</organism>
<gene>
    <name evidence="3" type="primary">dnaA_55</name>
    <name evidence="3" type="ORF">SDC9_123832</name>
</gene>
<dbReference type="Gene3D" id="3.40.50.300">
    <property type="entry name" value="P-loop containing nucleotide triphosphate hydrolases"/>
    <property type="match status" value="1"/>
</dbReference>
<proteinExistence type="predicted"/>
<keyword evidence="1" id="KW-0175">Coiled coil</keyword>
<name>A0A645CIU3_9ZZZZ</name>
<reference evidence="3" key="1">
    <citation type="submission" date="2019-08" db="EMBL/GenBank/DDBJ databases">
        <authorList>
            <person name="Kucharzyk K."/>
            <person name="Murdoch R.W."/>
            <person name="Higgins S."/>
            <person name="Loffler F."/>
        </authorList>
    </citation>
    <scope>NUCLEOTIDE SEQUENCE</scope>
</reference>
<dbReference type="SUPFAM" id="SSF52540">
    <property type="entry name" value="P-loop containing nucleoside triphosphate hydrolases"/>
    <property type="match status" value="1"/>
</dbReference>
<dbReference type="PANTHER" id="PTHR30050">
    <property type="entry name" value="CHROMOSOMAL REPLICATION INITIATOR PROTEIN DNAA"/>
    <property type="match status" value="1"/>
</dbReference>
<feature type="coiled-coil region" evidence="1">
    <location>
        <begin position="52"/>
        <end position="86"/>
    </location>
</feature>
<comment type="caution">
    <text evidence="3">The sequence shown here is derived from an EMBL/GenBank/DDBJ whole genome shotgun (WGS) entry which is preliminary data.</text>
</comment>
<accession>A0A645CIU3</accession>
<protein>
    <submittedName>
        <fullName evidence="3">Chromosomal replication initiator protein DnaA</fullName>
    </submittedName>
</protein>
<evidence type="ECO:0000256" key="1">
    <source>
        <dbReference type="SAM" id="Coils"/>
    </source>
</evidence>
<dbReference type="InterPro" id="IPR003593">
    <property type="entry name" value="AAA+_ATPase"/>
</dbReference>
<dbReference type="InterPro" id="IPR027417">
    <property type="entry name" value="P-loop_NTPase"/>
</dbReference>
<dbReference type="CDD" id="cd00009">
    <property type="entry name" value="AAA"/>
    <property type="match status" value="1"/>
</dbReference>
<dbReference type="PANTHER" id="PTHR30050:SF4">
    <property type="entry name" value="ATP-BINDING PROTEIN RV3427C IN INSERTION SEQUENCE-RELATED"/>
    <property type="match status" value="1"/>
</dbReference>
<feature type="domain" description="AAA+ ATPase" evidence="2">
    <location>
        <begin position="182"/>
        <end position="308"/>
    </location>
</feature>
<evidence type="ECO:0000259" key="2">
    <source>
        <dbReference type="SMART" id="SM00382"/>
    </source>
</evidence>
<evidence type="ECO:0000313" key="3">
    <source>
        <dbReference type="EMBL" id="MPM76833.1"/>
    </source>
</evidence>